<dbReference type="OrthoDB" id="77878at2759"/>
<comment type="caution">
    <text evidence="1">The sequence shown here is derived from an EMBL/GenBank/DDBJ whole genome shotgun (WGS) entry which is preliminary data.</text>
</comment>
<evidence type="ECO:0000313" key="1">
    <source>
        <dbReference type="EMBL" id="KAF2076855.1"/>
    </source>
</evidence>
<dbReference type="PANTHER" id="PTHR12265:SF16">
    <property type="entry name" value="SERINE HYDROLASE FSH DOMAIN-CONTAINING PROTEIN"/>
    <property type="match status" value="1"/>
</dbReference>
<dbReference type="EMBL" id="AJWJ01000046">
    <property type="protein sequence ID" value="KAF2076855.1"/>
    <property type="molecule type" value="Genomic_DNA"/>
</dbReference>
<dbReference type="InterPro" id="IPR008547">
    <property type="entry name" value="DUF829_TMEM53"/>
</dbReference>
<sequence length="290" mass="33714">MNDQLLVQKLNEHNFSFTLPQHPIPPLGLNVHPLVVLVGWIKALPKHLDKYKKFYLDNGFCTITLTPSPMCHFFPHRMRELALSLVEFLNKESDKTSRPIIFQVFSGNMVYQSEIFKLLNDNKDKYEKLINLIKGQIFDSCPSMISERVAYTSLTATSKSKIQKTVLKYICAGYSKIVDVEKANNDFWNRLSKCPIPTPQLYIYSIDDAVTSYLDVERGIEIMKSQNINVRQLCFDQSLHVNHFSVHPMRYMKNVYQFWEFCLKTNNTTSPTLSTSNKFKFLNRLLVPKL</sequence>
<reference evidence="1" key="1">
    <citation type="submission" date="2020-01" db="EMBL/GenBank/DDBJ databases">
        <title>Development of genomics and gene disruption for Polysphondylium violaceum indicates a role for the polyketide synthase stlB in stalk morphogenesis.</title>
        <authorList>
            <person name="Narita B."/>
            <person name="Kawabe Y."/>
            <person name="Kin K."/>
            <person name="Saito T."/>
            <person name="Gibbs R."/>
            <person name="Kuspa A."/>
            <person name="Muzny D."/>
            <person name="Queller D."/>
            <person name="Richards S."/>
            <person name="Strassman J."/>
            <person name="Sucgang R."/>
            <person name="Worley K."/>
            <person name="Schaap P."/>
        </authorList>
    </citation>
    <scope>NUCLEOTIDE SEQUENCE</scope>
    <source>
        <strain evidence="1">QSvi11</strain>
    </source>
</reference>
<proteinExistence type="predicted"/>
<gene>
    <name evidence="1" type="ORF">CYY_001822</name>
</gene>
<name>A0A8J4Q0X9_9MYCE</name>
<dbReference type="InterPro" id="IPR029058">
    <property type="entry name" value="AB_hydrolase_fold"/>
</dbReference>
<protein>
    <submittedName>
        <fullName evidence="1">Uncharacterized protein</fullName>
    </submittedName>
</protein>
<keyword evidence="2" id="KW-1185">Reference proteome</keyword>
<accession>A0A8J4Q0X9</accession>
<dbReference type="AlphaFoldDB" id="A0A8J4Q0X9"/>
<organism evidence="1 2">
    <name type="scientific">Polysphondylium violaceum</name>
    <dbReference type="NCBI Taxonomy" id="133409"/>
    <lineage>
        <taxon>Eukaryota</taxon>
        <taxon>Amoebozoa</taxon>
        <taxon>Evosea</taxon>
        <taxon>Eumycetozoa</taxon>
        <taxon>Dictyostelia</taxon>
        <taxon>Dictyosteliales</taxon>
        <taxon>Dictyosteliaceae</taxon>
        <taxon>Polysphondylium</taxon>
    </lineage>
</organism>
<dbReference type="SUPFAM" id="SSF53474">
    <property type="entry name" value="alpha/beta-Hydrolases"/>
    <property type="match status" value="1"/>
</dbReference>
<dbReference type="Proteomes" id="UP000695562">
    <property type="component" value="Unassembled WGS sequence"/>
</dbReference>
<evidence type="ECO:0000313" key="2">
    <source>
        <dbReference type="Proteomes" id="UP000695562"/>
    </source>
</evidence>
<dbReference type="PANTHER" id="PTHR12265">
    <property type="entry name" value="TRANSMEMBRANE PROTEIN 53"/>
    <property type="match status" value="1"/>
</dbReference>
<dbReference type="Pfam" id="PF05705">
    <property type="entry name" value="DUF829"/>
    <property type="match status" value="1"/>
</dbReference>